<dbReference type="Proteomes" id="UP000250266">
    <property type="component" value="Unassembled WGS sequence"/>
</dbReference>
<sequence>MTTSLAILPQRQPPLRQPEPGAPRPKPKLQLNTQQIRTFGKGSSLRLETLSAVSPTIRNTFTNAYDAPVSAAPALGKPSKPRLSIDSSVANQAPSSTSSVLQVDINTPSYTPNSASTFSSGSTSASSSDSATIRIPYKLTHNLPSILSNSPVESLRPRRMTASRPMFPAAKKVSFRTPLEEEITTVKYTLAHSDIESSTSSTASTFSVEPSDSIVSSESERSLPSTSHLSIPTFAAPSTESPSPSTSSPSQQSSSPALSSSEESPRLSGPKTGDKRDSSSSESDSEDSCPETPVAGRRKRRREWVWTLGPIGKNSSSSEMSTSDDSS</sequence>
<dbReference type="OrthoDB" id="5206740at2759"/>
<feature type="compositionally biased region" description="Low complexity" evidence="1">
    <location>
        <begin position="315"/>
        <end position="327"/>
    </location>
</feature>
<gene>
    <name evidence="2" type="ORF">K432DRAFT_322682</name>
</gene>
<protein>
    <submittedName>
        <fullName evidence="2">Uncharacterized protein</fullName>
    </submittedName>
</protein>
<feature type="compositionally biased region" description="Low complexity" evidence="1">
    <location>
        <begin position="236"/>
        <end position="268"/>
    </location>
</feature>
<dbReference type="AlphaFoldDB" id="A0A8E2JI62"/>
<proteinExistence type="predicted"/>
<feature type="compositionally biased region" description="Polar residues" evidence="1">
    <location>
        <begin position="85"/>
        <end position="105"/>
    </location>
</feature>
<accession>A0A8E2JI62</accession>
<keyword evidence="3" id="KW-1185">Reference proteome</keyword>
<evidence type="ECO:0000313" key="2">
    <source>
        <dbReference type="EMBL" id="OCK83207.1"/>
    </source>
</evidence>
<organism evidence="2 3">
    <name type="scientific">Lepidopterella palustris CBS 459.81</name>
    <dbReference type="NCBI Taxonomy" id="1314670"/>
    <lineage>
        <taxon>Eukaryota</taxon>
        <taxon>Fungi</taxon>
        <taxon>Dikarya</taxon>
        <taxon>Ascomycota</taxon>
        <taxon>Pezizomycotina</taxon>
        <taxon>Dothideomycetes</taxon>
        <taxon>Pleosporomycetidae</taxon>
        <taxon>Mytilinidiales</taxon>
        <taxon>Argynnaceae</taxon>
        <taxon>Lepidopterella</taxon>
    </lineage>
</organism>
<dbReference type="EMBL" id="KV744866">
    <property type="protein sequence ID" value="OCK83207.1"/>
    <property type="molecule type" value="Genomic_DNA"/>
</dbReference>
<feature type="region of interest" description="Disordered" evidence="1">
    <location>
        <begin position="1"/>
        <end position="29"/>
    </location>
</feature>
<feature type="region of interest" description="Disordered" evidence="1">
    <location>
        <begin position="194"/>
        <end position="327"/>
    </location>
</feature>
<name>A0A8E2JI62_9PEZI</name>
<feature type="compositionally biased region" description="Low complexity" evidence="1">
    <location>
        <begin position="197"/>
        <end position="227"/>
    </location>
</feature>
<reference evidence="2 3" key="1">
    <citation type="journal article" date="2016" name="Nat. Commun.">
        <title>Ectomycorrhizal ecology is imprinted in the genome of the dominant symbiotic fungus Cenococcum geophilum.</title>
        <authorList>
            <consortium name="DOE Joint Genome Institute"/>
            <person name="Peter M."/>
            <person name="Kohler A."/>
            <person name="Ohm R.A."/>
            <person name="Kuo A."/>
            <person name="Krutzmann J."/>
            <person name="Morin E."/>
            <person name="Arend M."/>
            <person name="Barry K.W."/>
            <person name="Binder M."/>
            <person name="Choi C."/>
            <person name="Clum A."/>
            <person name="Copeland A."/>
            <person name="Grisel N."/>
            <person name="Haridas S."/>
            <person name="Kipfer T."/>
            <person name="LaButti K."/>
            <person name="Lindquist E."/>
            <person name="Lipzen A."/>
            <person name="Maire R."/>
            <person name="Meier B."/>
            <person name="Mihaltcheva S."/>
            <person name="Molinier V."/>
            <person name="Murat C."/>
            <person name="Poggeler S."/>
            <person name="Quandt C.A."/>
            <person name="Sperisen C."/>
            <person name="Tritt A."/>
            <person name="Tisserant E."/>
            <person name="Crous P.W."/>
            <person name="Henrissat B."/>
            <person name="Nehls U."/>
            <person name="Egli S."/>
            <person name="Spatafora J.W."/>
            <person name="Grigoriev I.V."/>
            <person name="Martin F.M."/>
        </authorList>
    </citation>
    <scope>NUCLEOTIDE SEQUENCE [LARGE SCALE GENOMIC DNA]</scope>
    <source>
        <strain evidence="2 3">CBS 459.81</strain>
    </source>
</reference>
<evidence type="ECO:0000313" key="3">
    <source>
        <dbReference type="Proteomes" id="UP000250266"/>
    </source>
</evidence>
<feature type="region of interest" description="Disordered" evidence="1">
    <location>
        <begin position="70"/>
        <end position="105"/>
    </location>
</feature>
<feature type="compositionally biased region" description="Pro residues" evidence="1">
    <location>
        <begin position="11"/>
        <end position="24"/>
    </location>
</feature>
<evidence type="ECO:0000256" key="1">
    <source>
        <dbReference type="SAM" id="MobiDB-lite"/>
    </source>
</evidence>